<reference evidence="2" key="1">
    <citation type="journal article" date="2023" name="G3 (Bethesda)">
        <title>A reference genome for the long-term kleptoplast-retaining sea slug Elysia crispata morphotype clarki.</title>
        <authorList>
            <person name="Eastman K.E."/>
            <person name="Pendleton A.L."/>
            <person name="Shaikh M.A."/>
            <person name="Suttiyut T."/>
            <person name="Ogas R."/>
            <person name="Tomko P."/>
            <person name="Gavelis G."/>
            <person name="Widhalm J.R."/>
            <person name="Wisecaver J.H."/>
        </authorList>
    </citation>
    <scope>NUCLEOTIDE SEQUENCE</scope>
    <source>
        <strain evidence="2">ECLA1</strain>
    </source>
</reference>
<gene>
    <name evidence="2" type="ORF">RRG08_006871</name>
</gene>
<feature type="compositionally biased region" description="Basic and acidic residues" evidence="1">
    <location>
        <begin position="144"/>
        <end position="165"/>
    </location>
</feature>
<feature type="compositionally biased region" description="Polar residues" evidence="1">
    <location>
        <begin position="654"/>
        <end position="665"/>
    </location>
</feature>
<sequence length="710" mass="78329">METEIAEPTGLTNGRPDYKRHELMDHISVVILNPFMNTSADDTEQNNENKLHEIRKQEDAVKVSDTSILESNEDSNNFVNASTEDKPFNNYDTLQRDDLSSEVVLPIPIEPETYTFEDNNGTDCNNVVHGNKMEENCQKSEDIQEFPTDRDESGHGSEDLKEGDTGRMSISDPLKETDTEVANEAVAGDSNSNRDKDSSDDNVDVEQEKGEEVEEGSDCLLLESPTRPQTRSTLREVPGGMRAKANTPASLYTNTAEGLDSPGTPQAGQIDSVRGASRGSRDEVFQRAMTLMSNRCTSARGEEEELFSDREPPFGIHIPQYFYVQQSKPSPMSPLKVWRGYKGNVYFEPINVRRISSAHANPYNSQLDRVASEQARQSVASSAGTRFGNSFSRGPTTPLTRATTAASGQASRNYRYIEPIPSSAPQVFVMDKQAVVKAMRNGGTSRGQSSKDVQRDLHFIEGMESTGSLAVRPLSGGMLIGEKGNRSFAKSGHRRDTKLLYKRDRLCRGPNFSAVERRGKENGNDTAGAAASHRKASTHSTVLTSPRTSSRISAYRPGSRSAGPGLRPHRLSVTFPENEPNLVVSGDKFAPPTVMSPLLRSTGQFSLGVGGDEEETRGRRAAVNSPDLVDARGMMMTMAISPPLDPMRISMRHANSPTFDQNSNGAFRERTGKGRRDTTRPLTCSEELKPFIKYSHDVKMNYERNNVNYC</sequence>
<keyword evidence="3" id="KW-1185">Reference proteome</keyword>
<feature type="region of interest" description="Disordered" evidence="1">
    <location>
        <begin position="515"/>
        <end position="567"/>
    </location>
</feature>
<feature type="region of interest" description="Disordered" evidence="1">
    <location>
        <begin position="654"/>
        <end position="680"/>
    </location>
</feature>
<feature type="compositionally biased region" description="Basic and acidic residues" evidence="1">
    <location>
        <begin position="667"/>
        <end position="679"/>
    </location>
</feature>
<dbReference type="AlphaFoldDB" id="A0AAE1B801"/>
<feature type="compositionally biased region" description="Low complexity" evidence="1">
    <location>
        <begin position="395"/>
        <end position="406"/>
    </location>
</feature>
<organism evidence="2 3">
    <name type="scientific">Elysia crispata</name>
    <name type="common">lettuce slug</name>
    <dbReference type="NCBI Taxonomy" id="231223"/>
    <lineage>
        <taxon>Eukaryota</taxon>
        <taxon>Metazoa</taxon>
        <taxon>Spiralia</taxon>
        <taxon>Lophotrochozoa</taxon>
        <taxon>Mollusca</taxon>
        <taxon>Gastropoda</taxon>
        <taxon>Heterobranchia</taxon>
        <taxon>Euthyneura</taxon>
        <taxon>Panpulmonata</taxon>
        <taxon>Sacoglossa</taxon>
        <taxon>Placobranchoidea</taxon>
        <taxon>Plakobranchidae</taxon>
        <taxon>Elysia</taxon>
    </lineage>
</organism>
<proteinExistence type="predicted"/>
<evidence type="ECO:0000313" key="2">
    <source>
        <dbReference type="EMBL" id="KAK3801154.1"/>
    </source>
</evidence>
<feature type="compositionally biased region" description="Polar residues" evidence="1">
    <location>
        <begin position="381"/>
        <end position="394"/>
    </location>
</feature>
<feature type="region of interest" description="Disordered" evidence="1">
    <location>
        <begin position="381"/>
        <end position="407"/>
    </location>
</feature>
<feature type="compositionally biased region" description="Acidic residues" evidence="1">
    <location>
        <begin position="200"/>
        <end position="217"/>
    </location>
</feature>
<protein>
    <submittedName>
        <fullName evidence="2">Uncharacterized protein</fullName>
    </submittedName>
</protein>
<dbReference type="EMBL" id="JAWDGP010000364">
    <property type="protein sequence ID" value="KAK3801154.1"/>
    <property type="molecule type" value="Genomic_DNA"/>
</dbReference>
<evidence type="ECO:0000256" key="1">
    <source>
        <dbReference type="SAM" id="MobiDB-lite"/>
    </source>
</evidence>
<comment type="caution">
    <text evidence="2">The sequence shown here is derived from an EMBL/GenBank/DDBJ whole genome shotgun (WGS) entry which is preliminary data.</text>
</comment>
<feature type="compositionally biased region" description="Polar residues" evidence="1">
    <location>
        <begin position="538"/>
        <end position="552"/>
    </location>
</feature>
<name>A0AAE1B801_9GAST</name>
<feature type="region of interest" description="Disordered" evidence="1">
    <location>
        <begin position="256"/>
        <end position="280"/>
    </location>
</feature>
<dbReference type="Proteomes" id="UP001283361">
    <property type="component" value="Unassembled WGS sequence"/>
</dbReference>
<accession>A0AAE1B801</accession>
<evidence type="ECO:0000313" key="3">
    <source>
        <dbReference type="Proteomes" id="UP001283361"/>
    </source>
</evidence>
<feature type="region of interest" description="Disordered" evidence="1">
    <location>
        <begin position="144"/>
        <end position="234"/>
    </location>
</feature>